<dbReference type="SUPFAM" id="SSF57701">
    <property type="entry name" value="Zn2/Cys6 DNA-binding domain"/>
    <property type="match status" value="1"/>
</dbReference>
<dbReference type="AlphaFoldDB" id="A0A8H4ATL9"/>
<evidence type="ECO:0000313" key="3">
    <source>
        <dbReference type="EMBL" id="KAF0531777.1"/>
    </source>
</evidence>
<dbReference type="SMART" id="SM00066">
    <property type="entry name" value="GAL4"/>
    <property type="match status" value="1"/>
</dbReference>
<feature type="compositionally biased region" description="Polar residues" evidence="1">
    <location>
        <begin position="110"/>
        <end position="119"/>
    </location>
</feature>
<feature type="region of interest" description="Disordered" evidence="1">
    <location>
        <begin position="78"/>
        <end position="119"/>
    </location>
</feature>
<comment type="caution">
    <text evidence="3">The sequence shown here is derived from an EMBL/GenBank/DDBJ whole genome shotgun (WGS) entry which is preliminary data.</text>
</comment>
<dbReference type="OrthoDB" id="2396764at2759"/>
<dbReference type="Gene3D" id="4.10.240.10">
    <property type="entry name" value="Zn(2)-C6 fungal-type DNA-binding domain"/>
    <property type="match status" value="1"/>
</dbReference>
<protein>
    <recommendedName>
        <fullName evidence="2">Zn(2)-C6 fungal-type domain-containing protein</fullName>
    </recommendedName>
</protein>
<dbReference type="InterPro" id="IPR036864">
    <property type="entry name" value="Zn2-C6_fun-type_DNA-bd_sf"/>
</dbReference>
<evidence type="ECO:0000313" key="4">
    <source>
        <dbReference type="Proteomes" id="UP000439903"/>
    </source>
</evidence>
<sequence length="259" mass="29182">MNSNHSNHSHSNMLILDSLSELNNNSTHLSVSTPNSSPSNRSRGNYVKAACEPCKKAKVKCTGDMPCDRCSSKQEDKCEYKPQKKRGPRSKSCDSRQNNSQSSLRRSRSCGNRRQSNCHSATIRTEDNNNALGISLQPPNNNLPSSGLNYSNHVFLFITPPQPEMLQNNYQLDLNNRISHSPQSPVSVDDYYDYYLSGCSTPVSIDNDYYDNCQFNLENSISHSSQNDTPVSFDDFDLENNISHSSTPGSFEYNYYFQT</sequence>
<dbReference type="GO" id="GO:0000981">
    <property type="term" value="F:DNA-binding transcription factor activity, RNA polymerase II-specific"/>
    <property type="evidence" value="ECO:0007669"/>
    <property type="project" value="InterPro"/>
</dbReference>
<keyword evidence="4" id="KW-1185">Reference proteome</keyword>
<gene>
    <name evidence="3" type="ORF">F8M41_011689</name>
</gene>
<dbReference type="Pfam" id="PF00172">
    <property type="entry name" value="Zn_clus"/>
    <property type="match status" value="1"/>
</dbReference>
<dbReference type="EMBL" id="WTPW01000240">
    <property type="protein sequence ID" value="KAF0531777.1"/>
    <property type="molecule type" value="Genomic_DNA"/>
</dbReference>
<dbReference type="PROSITE" id="PS50048">
    <property type="entry name" value="ZN2_CY6_FUNGAL_2"/>
    <property type="match status" value="1"/>
</dbReference>
<dbReference type="CDD" id="cd00067">
    <property type="entry name" value="GAL4"/>
    <property type="match status" value="1"/>
</dbReference>
<dbReference type="InterPro" id="IPR001138">
    <property type="entry name" value="Zn2Cys6_DnaBD"/>
</dbReference>
<reference evidence="3 4" key="1">
    <citation type="journal article" date="2019" name="Environ. Microbiol.">
        <title>At the nexus of three kingdoms: the genome of the mycorrhizal fungus Gigaspora margarita provides insights into plant, endobacterial and fungal interactions.</title>
        <authorList>
            <person name="Venice F."/>
            <person name="Ghignone S."/>
            <person name="Salvioli di Fossalunga A."/>
            <person name="Amselem J."/>
            <person name="Novero M."/>
            <person name="Xianan X."/>
            <person name="Sedzielewska Toro K."/>
            <person name="Morin E."/>
            <person name="Lipzen A."/>
            <person name="Grigoriev I.V."/>
            <person name="Henrissat B."/>
            <person name="Martin F.M."/>
            <person name="Bonfante P."/>
        </authorList>
    </citation>
    <scope>NUCLEOTIDE SEQUENCE [LARGE SCALE GENOMIC DNA]</scope>
    <source>
        <strain evidence="3 4">BEG34</strain>
    </source>
</reference>
<proteinExistence type="predicted"/>
<feature type="compositionally biased region" description="Low complexity" evidence="1">
    <location>
        <begin position="95"/>
        <end position="104"/>
    </location>
</feature>
<organism evidence="3 4">
    <name type="scientific">Gigaspora margarita</name>
    <dbReference type="NCBI Taxonomy" id="4874"/>
    <lineage>
        <taxon>Eukaryota</taxon>
        <taxon>Fungi</taxon>
        <taxon>Fungi incertae sedis</taxon>
        <taxon>Mucoromycota</taxon>
        <taxon>Glomeromycotina</taxon>
        <taxon>Glomeromycetes</taxon>
        <taxon>Diversisporales</taxon>
        <taxon>Gigasporaceae</taxon>
        <taxon>Gigaspora</taxon>
    </lineage>
</organism>
<dbReference type="GO" id="GO:0008270">
    <property type="term" value="F:zinc ion binding"/>
    <property type="evidence" value="ECO:0007669"/>
    <property type="project" value="InterPro"/>
</dbReference>
<name>A0A8H4ATL9_GIGMA</name>
<dbReference type="Proteomes" id="UP000439903">
    <property type="component" value="Unassembled WGS sequence"/>
</dbReference>
<evidence type="ECO:0000256" key="1">
    <source>
        <dbReference type="SAM" id="MobiDB-lite"/>
    </source>
</evidence>
<feature type="domain" description="Zn(2)-C6 fungal-type" evidence="2">
    <location>
        <begin position="50"/>
        <end position="80"/>
    </location>
</feature>
<evidence type="ECO:0000259" key="2">
    <source>
        <dbReference type="PROSITE" id="PS50048"/>
    </source>
</evidence>
<dbReference type="PROSITE" id="PS00463">
    <property type="entry name" value="ZN2_CY6_FUNGAL_1"/>
    <property type="match status" value="1"/>
</dbReference>
<accession>A0A8H4ATL9</accession>